<comment type="cofactor">
    <cofactor evidence="7">
        <name>Zn(2+)</name>
        <dbReference type="ChEBI" id="CHEBI:29105"/>
    </cofactor>
    <text evidence="7">Binds 1 zinc ion per subunit.</text>
</comment>
<dbReference type="Gene3D" id="3.30.1490.190">
    <property type="match status" value="1"/>
</dbReference>
<evidence type="ECO:0000256" key="3">
    <source>
        <dbReference type="ARBA" id="ARBA00022833"/>
    </source>
</evidence>
<keyword evidence="2" id="KW-0678">Repressor</keyword>
<dbReference type="PANTHER" id="PTHR33202">
    <property type="entry name" value="ZINC UPTAKE REGULATION PROTEIN"/>
    <property type="match status" value="1"/>
</dbReference>
<dbReference type="InterPro" id="IPR036388">
    <property type="entry name" value="WH-like_DNA-bd_sf"/>
</dbReference>
<keyword evidence="4" id="KW-0805">Transcription regulation</keyword>
<evidence type="ECO:0000256" key="1">
    <source>
        <dbReference type="ARBA" id="ARBA00007957"/>
    </source>
</evidence>
<evidence type="ECO:0000313" key="8">
    <source>
        <dbReference type="EMBL" id="GCD12075.1"/>
    </source>
</evidence>
<dbReference type="OrthoDB" id="8659436at2"/>
<name>A0A401URB6_9CLOT</name>
<keyword evidence="7" id="KW-0479">Metal-binding</keyword>
<dbReference type="SUPFAM" id="SSF46785">
    <property type="entry name" value="Winged helix' DNA-binding domain"/>
    <property type="match status" value="1"/>
</dbReference>
<proteinExistence type="inferred from homology"/>
<dbReference type="InterPro" id="IPR043135">
    <property type="entry name" value="Fur_C"/>
</dbReference>
<dbReference type="Gene3D" id="1.10.10.10">
    <property type="entry name" value="Winged helix-like DNA-binding domain superfamily/Winged helix DNA-binding domain"/>
    <property type="match status" value="1"/>
</dbReference>
<dbReference type="GO" id="GO:0008270">
    <property type="term" value="F:zinc ion binding"/>
    <property type="evidence" value="ECO:0007669"/>
    <property type="project" value="TreeGrafter"/>
</dbReference>
<feature type="binding site" evidence="7">
    <location>
        <position position="133"/>
    </location>
    <ligand>
        <name>Zn(2+)</name>
        <dbReference type="ChEBI" id="CHEBI:29105"/>
    </ligand>
</feature>
<dbReference type="PANTHER" id="PTHR33202:SF8">
    <property type="entry name" value="PEROXIDE-RESPONSIVE REPRESSOR PERR"/>
    <property type="match status" value="1"/>
</dbReference>
<feature type="binding site" evidence="7">
    <location>
        <position position="94"/>
    </location>
    <ligand>
        <name>Zn(2+)</name>
        <dbReference type="ChEBI" id="CHEBI:29105"/>
    </ligand>
</feature>
<dbReference type="InterPro" id="IPR002481">
    <property type="entry name" value="FUR"/>
</dbReference>
<keyword evidence="6" id="KW-0804">Transcription</keyword>
<protein>
    <submittedName>
        <fullName evidence="8">Transcriptional repressor</fullName>
    </submittedName>
</protein>
<dbReference type="GO" id="GO:0000976">
    <property type="term" value="F:transcription cis-regulatory region binding"/>
    <property type="evidence" value="ECO:0007669"/>
    <property type="project" value="TreeGrafter"/>
</dbReference>
<dbReference type="AlphaFoldDB" id="A0A401URB6"/>
<organism evidence="8 9">
    <name type="scientific">Clostridium tagluense</name>
    <dbReference type="NCBI Taxonomy" id="360422"/>
    <lineage>
        <taxon>Bacteria</taxon>
        <taxon>Bacillati</taxon>
        <taxon>Bacillota</taxon>
        <taxon>Clostridia</taxon>
        <taxon>Eubacteriales</taxon>
        <taxon>Clostridiaceae</taxon>
        <taxon>Clostridium</taxon>
    </lineage>
</organism>
<feature type="binding site" evidence="7">
    <location>
        <position position="91"/>
    </location>
    <ligand>
        <name>Zn(2+)</name>
        <dbReference type="ChEBI" id="CHEBI:29105"/>
    </ligand>
</feature>
<dbReference type="CDD" id="cd07153">
    <property type="entry name" value="Fur_like"/>
    <property type="match status" value="1"/>
</dbReference>
<dbReference type="GO" id="GO:0003700">
    <property type="term" value="F:DNA-binding transcription factor activity"/>
    <property type="evidence" value="ECO:0007669"/>
    <property type="project" value="InterPro"/>
</dbReference>
<evidence type="ECO:0000313" key="9">
    <source>
        <dbReference type="Proteomes" id="UP000287872"/>
    </source>
</evidence>
<keyword evidence="3 7" id="KW-0862">Zinc</keyword>
<evidence type="ECO:0000256" key="4">
    <source>
        <dbReference type="ARBA" id="ARBA00023015"/>
    </source>
</evidence>
<accession>A0A401URB6</accession>
<dbReference type="Proteomes" id="UP000287872">
    <property type="component" value="Unassembled WGS sequence"/>
</dbReference>
<dbReference type="GO" id="GO:1900376">
    <property type="term" value="P:regulation of secondary metabolite biosynthetic process"/>
    <property type="evidence" value="ECO:0007669"/>
    <property type="project" value="TreeGrafter"/>
</dbReference>
<comment type="similarity">
    <text evidence="1">Belongs to the Fur family.</text>
</comment>
<evidence type="ECO:0000256" key="2">
    <source>
        <dbReference type="ARBA" id="ARBA00022491"/>
    </source>
</evidence>
<comment type="caution">
    <text evidence="8">The sequence shown here is derived from an EMBL/GenBank/DDBJ whole genome shotgun (WGS) entry which is preliminary data.</text>
</comment>
<reference evidence="8 9" key="1">
    <citation type="submission" date="2018-11" db="EMBL/GenBank/DDBJ databases">
        <title>Genome sequencing and assembly of Clostridium tagluense strain A121.</title>
        <authorList>
            <person name="Murakami T."/>
            <person name="Segawa T."/>
            <person name="Shcherbakova V.A."/>
            <person name="Mori H."/>
            <person name="Yoshimura Y."/>
        </authorList>
    </citation>
    <scope>NUCLEOTIDE SEQUENCE [LARGE SCALE GENOMIC DNA]</scope>
    <source>
        <strain evidence="8 9">A121</strain>
    </source>
</reference>
<sequence length="141" mass="16173">MDVISYLKDNNIKVTKPRKSILEIILASSEAINANLIYSILTKDNIKIDLSTVYRTLDLLESKKILNKFDLGNNMYNYTLITNAHKHIIQCDLCHKEMVIDCPIPQIEEQIKAKTGITLTESHVYLKGICRECKECNKCNK</sequence>
<evidence type="ECO:0000256" key="5">
    <source>
        <dbReference type="ARBA" id="ARBA00023125"/>
    </source>
</evidence>
<dbReference type="RefSeq" id="WP_125004457.1">
    <property type="nucleotide sequence ID" value="NZ_BHYK01000026.1"/>
</dbReference>
<dbReference type="InterPro" id="IPR036390">
    <property type="entry name" value="WH_DNA-bd_sf"/>
</dbReference>
<dbReference type="Pfam" id="PF01475">
    <property type="entry name" value="FUR"/>
    <property type="match status" value="1"/>
</dbReference>
<gene>
    <name evidence="8" type="ORF">Ctaglu_36980</name>
</gene>
<evidence type="ECO:0000256" key="6">
    <source>
        <dbReference type="ARBA" id="ARBA00023163"/>
    </source>
</evidence>
<evidence type="ECO:0000256" key="7">
    <source>
        <dbReference type="PIRSR" id="PIRSR602481-1"/>
    </source>
</evidence>
<keyword evidence="9" id="KW-1185">Reference proteome</keyword>
<dbReference type="EMBL" id="BHYK01000026">
    <property type="protein sequence ID" value="GCD12075.1"/>
    <property type="molecule type" value="Genomic_DNA"/>
</dbReference>
<dbReference type="GO" id="GO:0045892">
    <property type="term" value="P:negative regulation of DNA-templated transcription"/>
    <property type="evidence" value="ECO:0007669"/>
    <property type="project" value="TreeGrafter"/>
</dbReference>
<feature type="binding site" evidence="7">
    <location>
        <position position="130"/>
    </location>
    <ligand>
        <name>Zn(2+)</name>
        <dbReference type="ChEBI" id="CHEBI:29105"/>
    </ligand>
</feature>
<dbReference type="GeneID" id="77242971"/>
<keyword evidence="5" id="KW-0238">DNA-binding</keyword>